<reference evidence="3 4" key="1">
    <citation type="journal article" date="2019" name="Emerg. Microbes Infect.">
        <title>Comprehensive subspecies identification of 175 nontuberculous mycobacteria species based on 7547 genomic profiles.</title>
        <authorList>
            <person name="Matsumoto Y."/>
            <person name="Kinjo T."/>
            <person name="Motooka D."/>
            <person name="Nabeya D."/>
            <person name="Jung N."/>
            <person name="Uechi K."/>
            <person name="Horii T."/>
            <person name="Iida T."/>
            <person name="Fujita J."/>
            <person name="Nakamura S."/>
        </authorList>
    </citation>
    <scope>NUCLEOTIDE SEQUENCE [LARGE SCALE GENOMIC DNA]</scope>
    <source>
        <strain evidence="3 4">JCM 17322</strain>
    </source>
</reference>
<evidence type="ECO:0000313" key="4">
    <source>
        <dbReference type="Proteomes" id="UP000465361"/>
    </source>
</evidence>
<dbReference type="RefSeq" id="WP_371869040.1">
    <property type="nucleotide sequence ID" value="NZ_BLKW01000004.1"/>
</dbReference>
<feature type="region of interest" description="Disordered" evidence="1">
    <location>
        <begin position="108"/>
        <end position="164"/>
    </location>
</feature>
<evidence type="ECO:0000313" key="3">
    <source>
        <dbReference type="EMBL" id="GFG75867.1"/>
    </source>
</evidence>
<feature type="chain" id="PRO_5039239858" description="Lipoprotein" evidence="2">
    <location>
        <begin position="30"/>
        <end position="164"/>
    </location>
</feature>
<evidence type="ECO:0000256" key="1">
    <source>
        <dbReference type="SAM" id="MobiDB-lite"/>
    </source>
</evidence>
<keyword evidence="2" id="KW-0732">Signal</keyword>
<dbReference type="EMBL" id="BLKW01000004">
    <property type="protein sequence ID" value="GFG75867.1"/>
    <property type="molecule type" value="Genomic_DNA"/>
</dbReference>
<dbReference type="Proteomes" id="UP000465361">
    <property type="component" value="Unassembled WGS sequence"/>
</dbReference>
<name>A0A7I9Y1L9_9MYCO</name>
<comment type="caution">
    <text evidence="3">The sequence shown here is derived from an EMBL/GenBank/DDBJ whole genome shotgun (WGS) entry which is preliminary data.</text>
</comment>
<evidence type="ECO:0008006" key="5">
    <source>
        <dbReference type="Google" id="ProtNLM"/>
    </source>
</evidence>
<organism evidence="3 4">
    <name type="scientific">Mycobacterium botniense</name>
    <dbReference type="NCBI Taxonomy" id="84962"/>
    <lineage>
        <taxon>Bacteria</taxon>
        <taxon>Bacillati</taxon>
        <taxon>Actinomycetota</taxon>
        <taxon>Actinomycetes</taxon>
        <taxon>Mycobacteriales</taxon>
        <taxon>Mycobacteriaceae</taxon>
        <taxon>Mycobacterium</taxon>
    </lineage>
</organism>
<keyword evidence="4" id="KW-1185">Reference proteome</keyword>
<sequence length="164" mass="16288">MGFPMNVAMVCTKAVMVAAALVLAGGASAGGAGADPHPPAPSPNPGPKTTIDHDGMYAVGTDIAPGTYSSAGPAGKGACYWKRLGGSNGNEIIDNAMTKKPQVVQIEPSDKAFKTDGCQPWQKTDSAEAPPPLPPSAAQGQLQTIIGGLNGAGRQSGAGQVPGP</sequence>
<evidence type="ECO:0000256" key="2">
    <source>
        <dbReference type="SAM" id="SignalP"/>
    </source>
</evidence>
<feature type="compositionally biased region" description="Pro residues" evidence="1">
    <location>
        <begin position="36"/>
        <end position="46"/>
    </location>
</feature>
<protein>
    <recommendedName>
        <fullName evidence="5">Lipoprotein</fullName>
    </recommendedName>
</protein>
<feature type="signal peptide" evidence="2">
    <location>
        <begin position="1"/>
        <end position="29"/>
    </location>
</feature>
<dbReference type="AlphaFoldDB" id="A0A7I9Y1L9"/>
<gene>
    <name evidence="3" type="ORF">MBOT_32320</name>
</gene>
<accession>A0A7I9Y1L9</accession>
<feature type="region of interest" description="Disordered" evidence="1">
    <location>
        <begin position="28"/>
        <end position="51"/>
    </location>
</feature>
<feature type="compositionally biased region" description="Gly residues" evidence="1">
    <location>
        <begin position="148"/>
        <end position="164"/>
    </location>
</feature>
<proteinExistence type="predicted"/>